<sequence length="223" mass="25834">MKKQDISGNTINNPIIIDDDEDMKSTSENESPPNAPTAPTFLDFDSDEDSEDDIINLPDDPKDYLSFLKDDSEFIESPTHHEYDDASGDEMEGVLTNANGTDYFNKICYFQQGYFPRMGTCTDNYWLRLPTGIHFTFNIWKQGQFSQFMEALDSKPGIDEMKLTLRIEPCIYSIAAVEILTNRRKWKRLEIIADFGWTRHCKIFPQTNKFTITFINGKTYKRT</sequence>
<protein>
    <submittedName>
        <fullName evidence="3">DDE_Tnp_1_7 domain-containing protein</fullName>
    </submittedName>
</protein>
<dbReference type="AlphaFoldDB" id="A0A0K0G3G1"/>
<proteinExistence type="predicted"/>
<name>A0A0K0G3G1_STRVS</name>
<dbReference type="WBParaSite" id="SVE_1926300.1">
    <property type="protein sequence ID" value="SVE_1926300.1"/>
    <property type="gene ID" value="SVE_1926300"/>
</dbReference>
<evidence type="ECO:0000256" key="1">
    <source>
        <dbReference type="SAM" id="MobiDB-lite"/>
    </source>
</evidence>
<accession>A0A0K0G3G1</accession>
<feature type="compositionally biased region" description="Acidic residues" evidence="1">
    <location>
        <begin position="44"/>
        <end position="53"/>
    </location>
</feature>
<evidence type="ECO:0000313" key="3">
    <source>
        <dbReference type="WBParaSite" id="SVE_1926300.1"/>
    </source>
</evidence>
<feature type="region of interest" description="Disordered" evidence="1">
    <location>
        <begin position="1"/>
        <end position="53"/>
    </location>
</feature>
<dbReference type="Proteomes" id="UP000035680">
    <property type="component" value="Unassembled WGS sequence"/>
</dbReference>
<keyword evidence="2" id="KW-1185">Reference proteome</keyword>
<evidence type="ECO:0000313" key="2">
    <source>
        <dbReference type="Proteomes" id="UP000035680"/>
    </source>
</evidence>
<reference evidence="2" key="1">
    <citation type="submission" date="2014-07" db="EMBL/GenBank/DDBJ databases">
        <authorList>
            <person name="Martin A.A"/>
            <person name="De Silva N."/>
        </authorList>
    </citation>
    <scope>NUCLEOTIDE SEQUENCE</scope>
</reference>
<organism evidence="2 3">
    <name type="scientific">Strongyloides venezuelensis</name>
    <name type="common">Threadworm</name>
    <dbReference type="NCBI Taxonomy" id="75913"/>
    <lineage>
        <taxon>Eukaryota</taxon>
        <taxon>Metazoa</taxon>
        <taxon>Ecdysozoa</taxon>
        <taxon>Nematoda</taxon>
        <taxon>Chromadorea</taxon>
        <taxon>Rhabditida</taxon>
        <taxon>Tylenchina</taxon>
        <taxon>Panagrolaimomorpha</taxon>
        <taxon>Strongyloidoidea</taxon>
        <taxon>Strongyloididae</taxon>
        <taxon>Strongyloides</taxon>
    </lineage>
</organism>
<reference evidence="3" key="2">
    <citation type="submission" date="2015-08" db="UniProtKB">
        <authorList>
            <consortium name="WormBaseParasite"/>
        </authorList>
    </citation>
    <scope>IDENTIFICATION</scope>
</reference>